<evidence type="ECO:0000256" key="1">
    <source>
        <dbReference type="SAM" id="MobiDB-lite"/>
    </source>
</evidence>
<dbReference type="Pfam" id="PF00498">
    <property type="entry name" value="FHA"/>
    <property type="match status" value="1"/>
</dbReference>
<dbReference type="SUPFAM" id="SSF55073">
    <property type="entry name" value="Nucleotide cyclase"/>
    <property type="match status" value="1"/>
</dbReference>
<dbReference type="SUPFAM" id="SSF49879">
    <property type="entry name" value="SMAD/FHA domain"/>
    <property type="match status" value="1"/>
</dbReference>
<dbReference type="PROSITE" id="PS50125">
    <property type="entry name" value="GUANYLATE_CYCLASE_2"/>
    <property type="match status" value="1"/>
</dbReference>
<accession>A0A5J4W016</accession>
<dbReference type="CDD" id="cd00060">
    <property type="entry name" value="FHA"/>
    <property type="match status" value="1"/>
</dbReference>
<sequence length="735" mass="84269">MIDNRNLSFTVNESIGTAGTLTYQINGGQYWSFQIKKPRTLLGRGLKCDVKLHEKSVSRYHAVIIQQDKSFFIRNISKINHTFVNLTRVLIHENVNKDGEYASTEVEPGSEISKDSPGIQLFNGDIISIGIILIIFSIRDDKLEDTIQDDTNNNRMVYSLQEYVQIDTQNTKFQYVFDIIKTRKEYERLRIAYKFSQIGVGQDMSALIQDTTDVIFSLFPQTENAVVLLIDEQTNEIHPESIRVNMNYIREGQSTIETHNSIRVNTSNLLIDYVIQNRCAVLSMIQQQENKQNDSQSVGAVDSIYSMIVPLIGLSRYDDYYSNINDSVSFQVIGVLQINSSIQNVFNKKELDQLAFVSIPFGRLIQNQRKFQKIIRLNRQQDQLARFLPHNLAKQIMDKNIDSIIIDNQYDKPVPCLDTELLSTITESESTTVMFIYIHPSIHKSSHLHSQEDQSKYEKKGKEEEIKDEEQMEGSSDIIHSQQFAFINELLDRIVPVVSKYGGILDQFMSNTIMASWGINIDQNDQKLEVKEGEDQLMNQFNPITTTTCAVKAAIEIRNVIESWNNERVTKQGLQPVHISIGLCTGKTSSGFIGACNRMEYSLIGDVVKKTQQLCQSADPDQILISEETKKLIEQRSTKQQEIKEDEEQNEQKDEDINKDIEIETREVEPRQLSKVGGPVRVFEVLSQGILLRKRSMNYQSQEKDKEQINEIEKMNEASSGDETEDMNQEEEDVE</sequence>
<dbReference type="PANTHER" id="PTHR43081:SF20">
    <property type="entry name" value="TWO-COMPONENT RESPONSE REGULATOR"/>
    <property type="match status" value="1"/>
</dbReference>
<feature type="compositionally biased region" description="Basic and acidic residues" evidence="1">
    <location>
        <begin position="650"/>
        <end position="666"/>
    </location>
</feature>
<dbReference type="PANTHER" id="PTHR43081">
    <property type="entry name" value="ADENYLATE CYCLASE, TERMINAL-DIFFERENTIATION SPECIFIC-RELATED"/>
    <property type="match status" value="1"/>
</dbReference>
<dbReference type="InterPro" id="IPR001054">
    <property type="entry name" value="A/G_cyclase"/>
</dbReference>
<feature type="domain" description="FHA" evidence="2">
    <location>
        <begin position="40"/>
        <end position="89"/>
    </location>
</feature>
<evidence type="ECO:0000259" key="3">
    <source>
        <dbReference type="PROSITE" id="PS50125"/>
    </source>
</evidence>
<dbReference type="GO" id="GO:0035556">
    <property type="term" value="P:intracellular signal transduction"/>
    <property type="evidence" value="ECO:0007669"/>
    <property type="project" value="InterPro"/>
</dbReference>
<dbReference type="Pfam" id="PF00211">
    <property type="entry name" value="Guanylate_cyc"/>
    <property type="match status" value="1"/>
</dbReference>
<evidence type="ECO:0000313" key="5">
    <source>
        <dbReference type="Proteomes" id="UP000324800"/>
    </source>
</evidence>
<gene>
    <name evidence="4" type="ORF">EZS28_016637</name>
</gene>
<protein>
    <submittedName>
        <fullName evidence="4">Adenylate cyclase</fullName>
    </submittedName>
</protein>
<evidence type="ECO:0000313" key="4">
    <source>
        <dbReference type="EMBL" id="KAA6387836.1"/>
    </source>
</evidence>
<dbReference type="Gene3D" id="3.30.450.40">
    <property type="match status" value="1"/>
</dbReference>
<dbReference type="InterPro" id="IPR000253">
    <property type="entry name" value="FHA_dom"/>
</dbReference>
<feature type="region of interest" description="Disordered" evidence="1">
    <location>
        <begin position="694"/>
        <end position="735"/>
    </location>
</feature>
<feature type="compositionally biased region" description="Basic and acidic residues" evidence="1">
    <location>
        <begin position="702"/>
        <end position="716"/>
    </location>
</feature>
<evidence type="ECO:0000259" key="2">
    <source>
        <dbReference type="PROSITE" id="PS50006"/>
    </source>
</evidence>
<dbReference type="InterPro" id="IPR008984">
    <property type="entry name" value="SMAD_FHA_dom_sf"/>
</dbReference>
<comment type="caution">
    <text evidence="4">The sequence shown here is derived from an EMBL/GenBank/DDBJ whole genome shotgun (WGS) entry which is preliminary data.</text>
</comment>
<reference evidence="4 5" key="1">
    <citation type="submission" date="2019-03" db="EMBL/GenBank/DDBJ databases">
        <title>Single cell metagenomics reveals metabolic interactions within the superorganism composed of flagellate Streblomastix strix and complex community of Bacteroidetes bacteria on its surface.</title>
        <authorList>
            <person name="Treitli S.C."/>
            <person name="Kolisko M."/>
            <person name="Husnik F."/>
            <person name="Keeling P."/>
            <person name="Hampl V."/>
        </authorList>
    </citation>
    <scope>NUCLEOTIDE SEQUENCE [LARGE SCALE GENOMIC DNA]</scope>
    <source>
        <strain evidence="4">ST1C</strain>
    </source>
</reference>
<dbReference type="SMART" id="SM00240">
    <property type="entry name" value="FHA"/>
    <property type="match status" value="1"/>
</dbReference>
<dbReference type="Proteomes" id="UP000324800">
    <property type="component" value="Unassembled WGS sequence"/>
</dbReference>
<feature type="compositionally biased region" description="Basic and acidic residues" evidence="1">
    <location>
        <begin position="449"/>
        <end position="465"/>
    </location>
</feature>
<dbReference type="InterPro" id="IPR050697">
    <property type="entry name" value="Adenylyl/Guanylyl_Cyclase_3/4"/>
</dbReference>
<dbReference type="InterPro" id="IPR029016">
    <property type="entry name" value="GAF-like_dom_sf"/>
</dbReference>
<dbReference type="InterPro" id="IPR029787">
    <property type="entry name" value="Nucleotide_cyclase"/>
</dbReference>
<dbReference type="Gene3D" id="3.30.70.1230">
    <property type="entry name" value="Nucleotide cyclase"/>
    <property type="match status" value="1"/>
</dbReference>
<dbReference type="Gene3D" id="2.60.200.20">
    <property type="match status" value="1"/>
</dbReference>
<feature type="domain" description="Guanylate cyclase" evidence="3">
    <location>
        <begin position="432"/>
        <end position="615"/>
    </location>
</feature>
<dbReference type="SUPFAM" id="SSF55781">
    <property type="entry name" value="GAF domain-like"/>
    <property type="match status" value="1"/>
</dbReference>
<dbReference type="AlphaFoldDB" id="A0A5J4W016"/>
<organism evidence="4 5">
    <name type="scientific">Streblomastix strix</name>
    <dbReference type="NCBI Taxonomy" id="222440"/>
    <lineage>
        <taxon>Eukaryota</taxon>
        <taxon>Metamonada</taxon>
        <taxon>Preaxostyla</taxon>
        <taxon>Oxymonadida</taxon>
        <taxon>Streblomastigidae</taxon>
        <taxon>Streblomastix</taxon>
    </lineage>
</organism>
<dbReference type="EMBL" id="SNRW01004220">
    <property type="protein sequence ID" value="KAA6387836.1"/>
    <property type="molecule type" value="Genomic_DNA"/>
</dbReference>
<dbReference type="OrthoDB" id="60033at2759"/>
<feature type="region of interest" description="Disordered" evidence="1">
    <location>
        <begin position="446"/>
        <end position="475"/>
    </location>
</feature>
<dbReference type="CDD" id="cd07302">
    <property type="entry name" value="CHD"/>
    <property type="match status" value="1"/>
</dbReference>
<feature type="region of interest" description="Disordered" evidence="1">
    <location>
        <begin position="636"/>
        <end position="666"/>
    </location>
</feature>
<dbReference type="PROSITE" id="PS50006">
    <property type="entry name" value="FHA_DOMAIN"/>
    <property type="match status" value="1"/>
</dbReference>
<name>A0A5J4W016_9EUKA</name>
<feature type="compositionally biased region" description="Acidic residues" evidence="1">
    <location>
        <begin position="720"/>
        <end position="735"/>
    </location>
</feature>
<dbReference type="SMART" id="SM00044">
    <property type="entry name" value="CYCc"/>
    <property type="match status" value="1"/>
</dbReference>
<proteinExistence type="predicted"/>
<dbReference type="GO" id="GO:0006171">
    <property type="term" value="P:cAMP biosynthetic process"/>
    <property type="evidence" value="ECO:0007669"/>
    <property type="project" value="TreeGrafter"/>
</dbReference>